<dbReference type="GO" id="GO:0016787">
    <property type="term" value="F:hydrolase activity"/>
    <property type="evidence" value="ECO:0007669"/>
    <property type="project" value="UniProtKB-KW"/>
</dbReference>
<comment type="caution">
    <text evidence="2">The sequence shown here is derived from an EMBL/GenBank/DDBJ whole genome shotgun (WGS) entry which is preliminary data.</text>
</comment>
<dbReference type="SUPFAM" id="SSF56601">
    <property type="entry name" value="beta-lactamase/transpeptidase-like"/>
    <property type="match status" value="1"/>
</dbReference>
<proteinExistence type="predicted"/>
<accession>A0ABT4BFE1</accession>
<dbReference type="RefSeq" id="WP_267569252.1">
    <property type="nucleotide sequence ID" value="NZ_JAPNTZ010000021.1"/>
</dbReference>
<feature type="domain" description="Beta-lactamase-related" evidence="1">
    <location>
        <begin position="17"/>
        <end position="190"/>
    </location>
</feature>
<dbReference type="PANTHER" id="PTHR46825:SF7">
    <property type="entry name" value="D-ALANYL-D-ALANINE CARBOXYPEPTIDASE"/>
    <property type="match status" value="1"/>
</dbReference>
<protein>
    <submittedName>
        <fullName evidence="2">Serine hydrolase</fullName>
    </submittedName>
</protein>
<dbReference type="PANTHER" id="PTHR46825">
    <property type="entry name" value="D-ALANYL-D-ALANINE-CARBOXYPEPTIDASE/ENDOPEPTIDASE AMPH"/>
    <property type="match status" value="1"/>
</dbReference>
<sequence length="239" mass="26055">MEATRFHVFTPRELIGIGLGLPPANAPGAGWSYSNTNYVILGLLIKKLTGHPYAEEISRRILRPLGLRDTYFPGRELRIRGPHLDAYMIWSDGRFRDLSVYSSTWADAAGEMVSTAADVNHFYRSLLTGRLLRPALMAQMQTTVPMVPDAPEVAGYGLGIYWLAQPCGRFWGHTGGVVGQTTSSFHSPDGNRQITEADNLFPNPNPAINQALNVFMQTAACGSAAPPNPALTRALATID</sequence>
<dbReference type="Pfam" id="PF00144">
    <property type="entry name" value="Beta-lactamase"/>
    <property type="match status" value="1"/>
</dbReference>
<dbReference type="InterPro" id="IPR050491">
    <property type="entry name" value="AmpC-like"/>
</dbReference>
<organism evidence="2 3">
    <name type="scientific">Paractinoplanes pyxinae</name>
    <dbReference type="NCBI Taxonomy" id="2997416"/>
    <lineage>
        <taxon>Bacteria</taxon>
        <taxon>Bacillati</taxon>
        <taxon>Actinomycetota</taxon>
        <taxon>Actinomycetes</taxon>
        <taxon>Micromonosporales</taxon>
        <taxon>Micromonosporaceae</taxon>
        <taxon>Paractinoplanes</taxon>
    </lineage>
</organism>
<keyword evidence="3" id="KW-1185">Reference proteome</keyword>
<dbReference type="Proteomes" id="UP001151002">
    <property type="component" value="Unassembled WGS sequence"/>
</dbReference>
<reference evidence="2" key="1">
    <citation type="submission" date="2022-11" db="EMBL/GenBank/DDBJ databases">
        <authorList>
            <person name="Somphong A."/>
            <person name="Phongsopitanun W."/>
        </authorList>
    </citation>
    <scope>NUCLEOTIDE SEQUENCE</scope>
    <source>
        <strain evidence="2">Pm04-4</strain>
    </source>
</reference>
<keyword evidence="2" id="KW-0378">Hydrolase</keyword>
<evidence type="ECO:0000259" key="1">
    <source>
        <dbReference type="Pfam" id="PF00144"/>
    </source>
</evidence>
<evidence type="ECO:0000313" key="3">
    <source>
        <dbReference type="Proteomes" id="UP001151002"/>
    </source>
</evidence>
<dbReference type="EMBL" id="JAPNTZ010000021">
    <property type="protein sequence ID" value="MCY1144672.1"/>
    <property type="molecule type" value="Genomic_DNA"/>
</dbReference>
<dbReference type="InterPro" id="IPR001466">
    <property type="entry name" value="Beta-lactam-related"/>
</dbReference>
<dbReference type="Gene3D" id="3.40.710.10">
    <property type="entry name" value="DD-peptidase/beta-lactamase superfamily"/>
    <property type="match status" value="1"/>
</dbReference>
<dbReference type="InterPro" id="IPR012338">
    <property type="entry name" value="Beta-lactam/transpept-like"/>
</dbReference>
<evidence type="ECO:0000313" key="2">
    <source>
        <dbReference type="EMBL" id="MCY1144672.1"/>
    </source>
</evidence>
<gene>
    <name evidence="2" type="ORF">OWR29_42300</name>
</gene>
<name>A0ABT4BFE1_9ACTN</name>